<dbReference type="Proteomes" id="UP000825935">
    <property type="component" value="Chromosome 4"/>
</dbReference>
<evidence type="ECO:0000256" key="5">
    <source>
        <dbReference type="ARBA" id="ARBA00023136"/>
    </source>
</evidence>
<protein>
    <recommendedName>
        <fullName evidence="11">RING-type domain-containing protein</fullName>
    </recommendedName>
</protein>
<dbReference type="InterPro" id="IPR001841">
    <property type="entry name" value="Znf_RING"/>
</dbReference>
<evidence type="ECO:0000313" key="9">
    <source>
        <dbReference type="EMBL" id="KAH7438549.1"/>
    </source>
</evidence>
<evidence type="ECO:0000256" key="4">
    <source>
        <dbReference type="ARBA" id="ARBA00022833"/>
    </source>
</evidence>
<dbReference type="OrthoDB" id="9984778at2759"/>
<evidence type="ECO:0000313" key="10">
    <source>
        <dbReference type="Proteomes" id="UP000825935"/>
    </source>
</evidence>
<dbReference type="PROSITE" id="PS50089">
    <property type="entry name" value="ZF_RING_2"/>
    <property type="match status" value="1"/>
</dbReference>
<dbReference type="PANTHER" id="PTHR46151:SF18">
    <property type="entry name" value="NEP1-INTERACTING PROTEIN-LIKE 2"/>
    <property type="match status" value="1"/>
</dbReference>
<dbReference type="SMART" id="SM00184">
    <property type="entry name" value="RING"/>
    <property type="match status" value="1"/>
</dbReference>
<keyword evidence="4" id="KW-0862">Zinc</keyword>
<sequence>MDDDGWICHSCTYRNEGASSVCAMCSTDRSAQIHHIPFFYPGRSPITARTLRSLTSAEGGLRLTPSFCSVPRLLAGALSGAVTGMFAVVGAFTGAVTGALAGRATDSGLLRGAGLGAVAGAVLSVEVLEASRAYWHSGPLASQDVASVVEFIEEILNGRFSHSEISSAENANRWQVNVADMSYEDLYGMFGPGVNVIKGASEASLEMLPKYLVTKDNSLDAHGDSISCAICLQELQQGEIVRNLPRCNHMFHMSCLDKWLVIHGSCPMCRQDIGCRT</sequence>
<dbReference type="EMBL" id="CM035409">
    <property type="protein sequence ID" value="KAH7438549.1"/>
    <property type="molecule type" value="Genomic_DNA"/>
</dbReference>
<keyword evidence="10" id="KW-1185">Reference proteome</keyword>
<dbReference type="PROSITE" id="PS50199">
    <property type="entry name" value="ZF_RANBP2_2"/>
    <property type="match status" value="1"/>
</dbReference>
<evidence type="ECO:0000259" key="8">
    <source>
        <dbReference type="PROSITE" id="PS50199"/>
    </source>
</evidence>
<dbReference type="PROSITE" id="PS01358">
    <property type="entry name" value="ZF_RANBP2_1"/>
    <property type="match status" value="1"/>
</dbReference>
<feature type="domain" description="RanBP2-type" evidence="8">
    <location>
        <begin position="2"/>
        <end position="31"/>
    </location>
</feature>
<evidence type="ECO:0000256" key="3">
    <source>
        <dbReference type="ARBA" id="ARBA00022771"/>
    </source>
</evidence>
<dbReference type="Gene3D" id="2.30.30.380">
    <property type="entry name" value="Zn-finger domain of Sec23/24"/>
    <property type="match status" value="1"/>
</dbReference>
<organism evidence="9 10">
    <name type="scientific">Ceratopteris richardii</name>
    <name type="common">Triangle waterfern</name>
    <dbReference type="NCBI Taxonomy" id="49495"/>
    <lineage>
        <taxon>Eukaryota</taxon>
        <taxon>Viridiplantae</taxon>
        <taxon>Streptophyta</taxon>
        <taxon>Embryophyta</taxon>
        <taxon>Tracheophyta</taxon>
        <taxon>Polypodiopsida</taxon>
        <taxon>Polypodiidae</taxon>
        <taxon>Polypodiales</taxon>
        <taxon>Pteridineae</taxon>
        <taxon>Pteridaceae</taxon>
        <taxon>Parkerioideae</taxon>
        <taxon>Ceratopteris</taxon>
    </lineage>
</organism>
<evidence type="ECO:0000256" key="2">
    <source>
        <dbReference type="ARBA" id="ARBA00022723"/>
    </source>
</evidence>
<dbReference type="Pfam" id="PF00641">
    <property type="entry name" value="Zn_ribbon_RanBP"/>
    <property type="match status" value="1"/>
</dbReference>
<dbReference type="Gene3D" id="3.30.40.10">
    <property type="entry name" value="Zinc/RING finger domain, C3HC4 (zinc finger)"/>
    <property type="match status" value="1"/>
</dbReference>
<evidence type="ECO:0000256" key="1">
    <source>
        <dbReference type="ARBA" id="ARBA00004370"/>
    </source>
</evidence>
<keyword evidence="2" id="KW-0479">Metal-binding</keyword>
<dbReference type="SUPFAM" id="SSF90209">
    <property type="entry name" value="Ran binding protein zinc finger-like"/>
    <property type="match status" value="1"/>
</dbReference>
<dbReference type="InterPro" id="IPR013083">
    <property type="entry name" value="Znf_RING/FYVE/PHD"/>
</dbReference>
<gene>
    <name evidence="9" type="ORF">KP509_04G019800</name>
</gene>
<evidence type="ECO:0000259" key="7">
    <source>
        <dbReference type="PROSITE" id="PS50089"/>
    </source>
</evidence>
<dbReference type="SMART" id="SM01197">
    <property type="entry name" value="FANCL_C"/>
    <property type="match status" value="1"/>
</dbReference>
<keyword evidence="5" id="KW-0472">Membrane</keyword>
<dbReference type="GO" id="GO:0016020">
    <property type="term" value="C:membrane"/>
    <property type="evidence" value="ECO:0007669"/>
    <property type="project" value="UniProtKB-SubCell"/>
</dbReference>
<comment type="caution">
    <text evidence="9">The sequence shown here is derived from an EMBL/GenBank/DDBJ whole genome shotgun (WGS) entry which is preliminary data.</text>
</comment>
<dbReference type="Pfam" id="PF13639">
    <property type="entry name" value="zf-RING_2"/>
    <property type="match status" value="1"/>
</dbReference>
<evidence type="ECO:0008006" key="11">
    <source>
        <dbReference type="Google" id="ProtNLM"/>
    </source>
</evidence>
<dbReference type="AlphaFoldDB" id="A0A8T2V2U7"/>
<name>A0A8T2V2U7_CERRI</name>
<evidence type="ECO:0000256" key="6">
    <source>
        <dbReference type="PROSITE-ProRule" id="PRU00322"/>
    </source>
</evidence>
<dbReference type="OMA" id="GIWDISP"/>
<dbReference type="SUPFAM" id="SSF57850">
    <property type="entry name" value="RING/U-box"/>
    <property type="match status" value="1"/>
</dbReference>
<proteinExistence type="predicted"/>
<dbReference type="InterPro" id="IPR001876">
    <property type="entry name" value="Znf_RanBP2"/>
</dbReference>
<comment type="subcellular location">
    <subcellularLocation>
        <location evidence="1">Membrane</location>
    </subcellularLocation>
</comment>
<reference evidence="9" key="1">
    <citation type="submission" date="2021-08" db="EMBL/GenBank/DDBJ databases">
        <title>WGS assembly of Ceratopteris richardii.</title>
        <authorList>
            <person name="Marchant D.B."/>
            <person name="Chen G."/>
            <person name="Jenkins J."/>
            <person name="Shu S."/>
            <person name="Leebens-Mack J."/>
            <person name="Grimwood J."/>
            <person name="Schmutz J."/>
            <person name="Soltis P."/>
            <person name="Soltis D."/>
            <person name="Chen Z.-H."/>
        </authorList>
    </citation>
    <scope>NUCLEOTIDE SEQUENCE</scope>
    <source>
        <strain evidence="9">Whitten #5841</strain>
        <tissue evidence="9">Leaf</tissue>
    </source>
</reference>
<dbReference type="GO" id="GO:0008270">
    <property type="term" value="F:zinc ion binding"/>
    <property type="evidence" value="ECO:0007669"/>
    <property type="project" value="UniProtKB-KW"/>
</dbReference>
<feature type="domain" description="RING-type" evidence="7">
    <location>
        <begin position="228"/>
        <end position="270"/>
    </location>
</feature>
<dbReference type="SMART" id="SM00547">
    <property type="entry name" value="ZnF_RBZ"/>
    <property type="match status" value="1"/>
</dbReference>
<accession>A0A8T2V2U7</accession>
<dbReference type="InterPro" id="IPR036443">
    <property type="entry name" value="Znf_RanBP2_sf"/>
</dbReference>
<keyword evidence="3 6" id="KW-0863">Zinc-finger</keyword>
<dbReference type="PANTHER" id="PTHR46151">
    <property type="entry name" value="NEP1-INTERACTING PROTEIN-LIKE 2"/>
    <property type="match status" value="1"/>
</dbReference>